<sequence length="201" mass="23952">MQSFLAIKSDLRKKQRNSKKWRFVLYAASIYLTIRAIYLVRTLQASPTIDKNLTFPVDLLLILILMLDVQNFFIVSFFHRIDWITKTKNEIIDITTNILVDEWLSRNKKLIANFILSPPFPPKKRPNYPWGVINQDDYYQIIFIDFSKKNTLVILTIQKSEINQYDEAETIKKLIYTVQKRAKRMERPISKHLYGSVRFFK</sequence>
<evidence type="ECO:0000313" key="3">
    <source>
        <dbReference type="EMBL" id="GAP03782.1"/>
    </source>
</evidence>
<dbReference type="Proteomes" id="UP000064514">
    <property type="component" value="Unassembled WGS sequence"/>
</dbReference>
<organism evidence="3">
    <name type="scientific">Fructobacillus tropaeoli</name>
    <dbReference type="NCBI Taxonomy" id="709323"/>
    <lineage>
        <taxon>Bacteria</taxon>
        <taxon>Bacillati</taxon>
        <taxon>Bacillota</taxon>
        <taxon>Bacilli</taxon>
        <taxon>Lactobacillales</taxon>
        <taxon>Lactobacillaceae</taxon>
        <taxon>Fructobacillus</taxon>
    </lineage>
</organism>
<proteinExistence type="predicted"/>
<reference evidence="3" key="1">
    <citation type="journal article" date="2015" name="BMC Genomics">
        <title>Comparative genomics of Fructobacillus spp. and Leuconostoc spp. reveals niche-specific evolution of Fructobacillus spp.</title>
        <authorList>
            <person name="Endo A."/>
            <person name="Tanizawa Y."/>
            <person name="Tanaka N."/>
            <person name="Maeno S."/>
            <person name="Kumar H."/>
            <person name="Shiwa Y."/>
            <person name="Okada S."/>
            <person name="Yoshikawa H."/>
            <person name="Dicks L."/>
            <person name="Nakagawa J."/>
            <person name="Arita M."/>
        </authorList>
    </citation>
    <scope>NUCLEOTIDE SEQUENCE [LARGE SCALE GENOMIC DNA]</scope>
    <source>
        <strain evidence="3">F214-1</strain>
    </source>
</reference>
<keyword evidence="4" id="KW-1185">Reference proteome</keyword>
<feature type="transmembrane region" description="Helical" evidence="1">
    <location>
        <begin position="21"/>
        <end position="39"/>
    </location>
</feature>
<evidence type="ECO:0000256" key="1">
    <source>
        <dbReference type="SAM" id="Phobius"/>
    </source>
</evidence>
<keyword evidence="1" id="KW-0472">Membrane</keyword>
<name>A0A3F3H173_9LACO</name>
<dbReference type="RefSeq" id="WP_059393279.1">
    <property type="nucleotide sequence ID" value="NZ_BOJU01000002.1"/>
</dbReference>
<evidence type="ECO:0000313" key="2">
    <source>
        <dbReference type="EMBL" id="CAK1231428.1"/>
    </source>
</evidence>
<protein>
    <submittedName>
        <fullName evidence="3">Uncharacterized protein</fullName>
    </submittedName>
</protein>
<dbReference type="EMBL" id="CAUZLT010000001">
    <property type="protein sequence ID" value="CAK1231428.1"/>
    <property type="molecule type" value="Genomic_DNA"/>
</dbReference>
<evidence type="ECO:0000313" key="4">
    <source>
        <dbReference type="Proteomes" id="UP001314262"/>
    </source>
</evidence>
<feature type="transmembrane region" description="Helical" evidence="1">
    <location>
        <begin position="59"/>
        <end position="78"/>
    </location>
</feature>
<reference evidence="2 4" key="2">
    <citation type="submission" date="2023-10" db="EMBL/GenBank/DDBJ databases">
        <authorList>
            <person name="Botero Cardona J."/>
        </authorList>
    </citation>
    <scope>NUCLEOTIDE SEQUENCE [LARGE SCALE GENOMIC DNA]</scope>
    <source>
        <strain evidence="2 4">R-53137</strain>
    </source>
</reference>
<dbReference type="STRING" id="709323.GCA_001047135_00328"/>
<dbReference type="EMBL" id="DF968078">
    <property type="protein sequence ID" value="GAP03782.1"/>
    <property type="molecule type" value="Genomic_DNA"/>
</dbReference>
<keyword evidence="1" id="KW-0812">Transmembrane</keyword>
<accession>A0A3F3H173</accession>
<gene>
    <name evidence="3" type="ORF">FTRO_0013290</name>
    <name evidence="2" type="ORF">R53137_KAKDMLNK_00371</name>
</gene>
<dbReference type="AlphaFoldDB" id="A0A3F3H173"/>
<keyword evidence="1" id="KW-1133">Transmembrane helix</keyword>
<dbReference type="Proteomes" id="UP001314262">
    <property type="component" value="Unassembled WGS sequence"/>
</dbReference>